<name>G3MS01_AMBMU</name>
<feature type="domain" description="H15" evidence="2">
    <location>
        <begin position="22"/>
        <end position="101"/>
    </location>
</feature>
<dbReference type="InterPro" id="IPR005818">
    <property type="entry name" value="Histone_H1/H5_H15"/>
</dbReference>
<reference evidence="3" key="1">
    <citation type="journal article" date="2011" name="PLoS ONE">
        <title>A deep insight into the sialotranscriptome of the gulf coast tick, Amblyomma maculatum.</title>
        <authorList>
            <person name="Karim S."/>
            <person name="Singh P."/>
            <person name="Ribeiro J.M."/>
        </authorList>
    </citation>
    <scope>NUCLEOTIDE SEQUENCE</scope>
    <source>
        <tissue evidence="3">Salivary gland</tissue>
    </source>
</reference>
<dbReference type="EMBL" id="JO844652">
    <property type="protein sequence ID" value="AEO36269.1"/>
    <property type="molecule type" value="mRNA"/>
</dbReference>
<feature type="compositionally biased region" description="Low complexity" evidence="1">
    <location>
        <begin position="118"/>
        <end position="127"/>
    </location>
</feature>
<feature type="compositionally biased region" description="Low complexity" evidence="1">
    <location>
        <begin position="173"/>
        <end position="185"/>
    </location>
</feature>
<dbReference type="SUPFAM" id="SSF46785">
    <property type="entry name" value="Winged helix' DNA-binding domain"/>
    <property type="match status" value="1"/>
</dbReference>
<feature type="compositionally biased region" description="Basic and acidic residues" evidence="1">
    <location>
        <begin position="142"/>
        <end position="157"/>
    </location>
</feature>
<dbReference type="PROSITE" id="PS51504">
    <property type="entry name" value="H15"/>
    <property type="match status" value="1"/>
</dbReference>
<dbReference type="InterPro" id="IPR036388">
    <property type="entry name" value="WH-like_DNA-bd_sf"/>
</dbReference>
<protein>
    <recommendedName>
        <fullName evidence="2">H15 domain-containing protein</fullName>
    </recommendedName>
</protein>
<evidence type="ECO:0000259" key="2">
    <source>
        <dbReference type="PROSITE" id="PS51504"/>
    </source>
</evidence>
<dbReference type="AlphaFoldDB" id="G3MS01"/>
<dbReference type="SMART" id="SM00526">
    <property type="entry name" value="H15"/>
    <property type="match status" value="1"/>
</dbReference>
<accession>G3MS01</accession>
<dbReference type="GO" id="GO:0006334">
    <property type="term" value="P:nucleosome assembly"/>
    <property type="evidence" value="ECO:0007669"/>
    <property type="project" value="InterPro"/>
</dbReference>
<proteinExistence type="evidence at transcript level"/>
<feature type="compositionally biased region" description="Basic and acidic residues" evidence="1">
    <location>
        <begin position="215"/>
        <end position="234"/>
    </location>
</feature>
<dbReference type="Pfam" id="PF00538">
    <property type="entry name" value="Linker_histone"/>
    <property type="match status" value="1"/>
</dbReference>
<feature type="region of interest" description="Disordered" evidence="1">
    <location>
        <begin position="1"/>
        <end position="22"/>
    </location>
</feature>
<dbReference type="GO" id="GO:0003677">
    <property type="term" value="F:DNA binding"/>
    <property type="evidence" value="ECO:0007669"/>
    <property type="project" value="InterPro"/>
</dbReference>
<sequence>MESDSSEESLASADRKLAPTKKAPKMAIMIEDAVSNCSDRKGATPAYIRNYILGKYPELDRTRFKTTFKKAFLTAIEKKALLRTKATETALGLSGRVKLAPKVKPSRKAPTPPESQGSSNAGPSSKASPKKTKKSGAASTVDRTKGAEAKKPAEGQRKRGAGAKEPVADTTKDSSTSGKKTPSSSVAPAKGVKDTKVPVSKAPKGRGAAVKRGKANLEEMKATEKEEVPVEKRKNTVSDDEYAFVDVEQSGDNQSSPSSFRPLTKAMRTSQITNKCVKRGGELSWGKKVTTLLNFRQMRAMLWSSKAQTVARLRRASMVKDLSLKAKTRPAKLLRTQSATL</sequence>
<organism evidence="3">
    <name type="scientific">Amblyomma maculatum</name>
    <name type="common">Gulf Coast tick</name>
    <dbReference type="NCBI Taxonomy" id="34609"/>
    <lineage>
        <taxon>Eukaryota</taxon>
        <taxon>Metazoa</taxon>
        <taxon>Ecdysozoa</taxon>
        <taxon>Arthropoda</taxon>
        <taxon>Chelicerata</taxon>
        <taxon>Arachnida</taxon>
        <taxon>Acari</taxon>
        <taxon>Parasitiformes</taxon>
        <taxon>Ixodida</taxon>
        <taxon>Ixodoidea</taxon>
        <taxon>Ixodidae</taxon>
        <taxon>Amblyomminae</taxon>
        <taxon>Amblyomma</taxon>
    </lineage>
</organism>
<dbReference type="Gene3D" id="1.10.10.10">
    <property type="entry name" value="Winged helix-like DNA-binding domain superfamily/Winged helix DNA-binding domain"/>
    <property type="match status" value="1"/>
</dbReference>
<dbReference type="InterPro" id="IPR036390">
    <property type="entry name" value="WH_DNA-bd_sf"/>
</dbReference>
<evidence type="ECO:0000256" key="1">
    <source>
        <dbReference type="SAM" id="MobiDB-lite"/>
    </source>
</evidence>
<evidence type="ECO:0000313" key="3">
    <source>
        <dbReference type="EMBL" id="AEO36269.1"/>
    </source>
</evidence>
<dbReference type="CDD" id="cd00073">
    <property type="entry name" value="H15"/>
    <property type="match status" value="1"/>
</dbReference>
<dbReference type="GO" id="GO:0000786">
    <property type="term" value="C:nucleosome"/>
    <property type="evidence" value="ECO:0007669"/>
    <property type="project" value="InterPro"/>
</dbReference>
<feature type="region of interest" description="Disordered" evidence="1">
    <location>
        <begin position="98"/>
        <end position="234"/>
    </location>
</feature>